<name>A0A6J5SDB4_9CAUD</name>
<accession>A0A6J5SDB4</accession>
<reference evidence="1" key="1">
    <citation type="submission" date="2020-05" db="EMBL/GenBank/DDBJ databases">
        <authorList>
            <person name="Chiriac C."/>
            <person name="Salcher M."/>
            <person name="Ghai R."/>
            <person name="Kavagutti S V."/>
        </authorList>
    </citation>
    <scope>NUCLEOTIDE SEQUENCE</scope>
</reference>
<proteinExistence type="predicted"/>
<gene>
    <name evidence="1" type="ORF">UFOVP1419_30</name>
</gene>
<protein>
    <recommendedName>
        <fullName evidence="2">Lipoprotein</fullName>
    </recommendedName>
</protein>
<organism evidence="1">
    <name type="scientific">uncultured Caudovirales phage</name>
    <dbReference type="NCBI Taxonomy" id="2100421"/>
    <lineage>
        <taxon>Viruses</taxon>
        <taxon>Duplodnaviria</taxon>
        <taxon>Heunggongvirae</taxon>
        <taxon>Uroviricota</taxon>
        <taxon>Caudoviricetes</taxon>
        <taxon>Peduoviridae</taxon>
        <taxon>Maltschvirus</taxon>
        <taxon>Maltschvirus maltsch</taxon>
    </lineage>
</organism>
<evidence type="ECO:0008006" key="2">
    <source>
        <dbReference type="Google" id="ProtNLM"/>
    </source>
</evidence>
<dbReference type="PROSITE" id="PS51257">
    <property type="entry name" value="PROKAR_LIPOPROTEIN"/>
    <property type="match status" value="1"/>
</dbReference>
<dbReference type="EMBL" id="LR797377">
    <property type="protein sequence ID" value="CAB4211817.1"/>
    <property type="molecule type" value="Genomic_DNA"/>
</dbReference>
<evidence type="ECO:0000313" key="1">
    <source>
        <dbReference type="EMBL" id="CAB4211817.1"/>
    </source>
</evidence>
<sequence>MRILILILLSCSLTACATATISTKHTDGKQTECTGTYYSLFKDMNSLNMSVCGSKSQAAGSSVNTALAGDLLKVLLTP</sequence>